<name>A0A0C3J4H1_PISTI</name>
<dbReference type="InParanoid" id="A0A0C3J4H1"/>
<evidence type="ECO:0000313" key="2">
    <source>
        <dbReference type="Proteomes" id="UP000054217"/>
    </source>
</evidence>
<protein>
    <submittedName>
        <fullName evidence="1">Uncharacterized protein</fullName>
    </submittedName>
</protein>
<dbReference type="AlphaFoldDB" id="A0A0C3J4H1"/>
<evidence type="ECO:0000313" key="1">
    <source>
        <dbReference type="EMBL" id="KIO03973.1"/>
    </source>
</evidence>
<organism evidence="1 2">
    <name type="scientific">Pisolithus tinctorius Marx 270</name>
    <dbReference type="NCBI Taxonomy" id="870435"/>
    <lineage>
        <taxon>Eukaryota</taxon>
        <taxon>Fungi</taxon>
        <taxon>Dikarya</taxon>
        <taxon>Basidiomycota</taxon>
        <taxon>Agaricomycotina</taxon>
        <taxon>Agaricomycetes</taxon>
        <taxon>Agaricomycetidae</taxon>
        <taxon>Boletales</taxon>
        <taxon>Sclerodermatineae</taxon>
        <taxon>Pisolithaceae</taxon>
        <taxon>Pisolithus</taxon>
    </lineage>
</organism>
<accession>A0A0C3J4H1</accession>
<sequence>MSDNAYRHYYVLSGKSKVLKRNLFIWSTYAQLHGGLHIYPRRPITVSALYTWIGTLVLRGPRPFTRHYVEVTHSSLNEIFRFEVVPVGDDLPHTSDTFLRPGDLDIFPGKACPKPFEFGFLKLSFFDEEQVYMRDPDAHLKNDMSANFVEDFVS</sequence>
<reference evidence="2" key="2">
    <citation type="submission" date="2015-01" db="EMBL/GenBank/DDBJ databases">
        <title>Evolutionary Origins and Diversification of the Mycorrhizal Mutualists.</title>
        <authorList>
            <consortium name="DOE Joint Genome Institute"/>
            <consortium name="Mycorrhizal Genomics Consortium"/>
            <person name="Kohler A."/>
            <person name="Kuo A."/>
            <person name="Nagy L.G."/>
            <person name="Floudas D."/>
            <person name="Copeland A."/>
            <person name="Barry K.W."/>
            <person name="Cichocki N."/>
            <person name="Veneault-Fourrey C."/>
            <person name="LaButti K."/>
            <person name="Lindquist E.A."/>
            <person name="Lipzen A."/>
            <person name="Lundell T."/>
            <person name="Morin E."/>
            <person name="Murat C."/>
            <person name="Riley R."/>
            <person name="Ohm R."/>
            <person name="Sun H."/>
            <person name="Tunlid A."/>
            <person name="Henrissat B."/>
            <person name="Grigoriev I.V."/>
            <person name="Hibbett D.S."/>
            <person name="Martin F."/>
        </authorList>
    </citation>
    <scope>NUCLEOTIDE SEQUENCE [LARGE SCALE GENOMIC DNA]</scope>
    <source>
        <strain evidence="2">Marx 270</strain>
    </source>
</reference>
<reference evidence="1 2" key="1">
    <citation type="submission" date="2014-04" db="EMBL/GenBank/DDBJ databases">
        <authorList>
            <consortium name="DOE Joint Genome Institute"/>
            <person name="Kuo A."/>
            <person name="Kohler A."/>
            <person name="Costa M.D."/>
            <person name="Nagy L.G."/>
            <person name="Floudas D."/>
            <person name="Copeland A."/>
            <person name="Barry K.W."/>
            <person name="Cichocki N."/>
            <person name="Veneault-Fourrey C."/>
            <person name="LaButti K."/>
            <person name="Lindquist E.A."/>
            <person name="Lipzen A."/>
            <person name="Lundell T."/>
            <person name="Morin E."/>
            <person name="Murat C."/>
            <person name="Sun H."/>
            <person name="Tunlid A."/>
            <person name="Henrissat B."/>
            <person name="Grigoriev I.V."/>
            <person name="Hibbett D.S."/>
            <person name="Martin F."/>
            <person name="Nordberg H.P."/>
            <person name="Cantor M.N."/>
            <person name="Hua S.X."/>
        </authorList>
    </citation>
    <scope>NUCLEOTIDE SEQUENCE [LARGE SCALE GENOMIC DNA]</scope>
    <source>
        <strain evidence="1 2">Marx 270</strain>
    </source>
</reference>
<proteinExistence type="predicted"/>
<keyword evidence="2" id="KW-1185">Reference proteome</keyword>
<dbReference type="Proteomes" id="UP000054217">
    <property type="component" value="Unassembled WGS sequence"/>
</dbReference>
<dbReference type="EMBL" id="KN831973">
    <property type="protein sequence ID" value="KIO03973.1"/>
    <property type="molecule type" value="Genomic_DNA"/>
</dbReference>
<gene>
    <name evidence="1" type="ORF">M404DRAFT_1000816</name>
</gene>
<dbReference type="HOGENOM" id="CLU_1704962_0_0_1"/>